<reference evidence="2 3" key="1">
    <citation type="submission" date="2018-09" db="EMBL/GenBank/DDBJ databases">
        <title>Genome sequencing of Nocardioides immobilis CCTCC AB 2017083 for comparison to Nocardioides silvaticus.</title>
        <authorList>
            <person name="Li C."/>
            <person name="Wang G."/>
        </authorList>
    </citation>
    <scope>NUCLEOTIDE SEQUENCE [LARGE SCALE GENOMIC DNA]</scope>
    <source>
        <strain evidence="2 3">CCTCC AB 2017083</strain>
    </source>
</reference>
<dbReference type="OrthoDB" id="597632at2"/>
<dbReference type="RefSeq" id="WP_118929031.1">
    <property type="nucleotide sequence ID" value="NZ_QXGH01000050.1"/>
</dbReference>
<dbReference type="Pfam" id="PF03640">
    <property type="entry name" value="Lipoprotein_15"/>
    <property type="match status" value="1"/>
</dbReference>
<dbReference type="PANTHER" id="PTHR39335:SF1">
    <property type="entry name" value="BLL4220 PROTEIN"/>
    <property type="match status" value="1"/>
</dbReference>
<keyword evidence="3" id="KW-1185">Reference proteome</keyword>
<dbReference type="EMBL" id="QXGH01000050">
    <property type="protein sequence ID" value="RHW23333.1"/>
    <property type="molecule type" value="Genomic_DNA"/>
</dbReference>
<feature type="region of interest" description="Disordered" evidence="1">
    <location>
        <begin position="18"/>
        <end position="66"/>
    </location>
</feature>
<dbReference type="InterPro" id="IPR005297">
    <property type="entry name" value="Lipoprotein_repeat"/>
</dbReference>
<evidence type="ECO:0000313" key="3">
    <source>
        <dbReference type="Proteomes" id="UP000283644"/>
    </source>
</evidence>
<accession>A0A417XSL4</accession>
<organism evidence="2 3">
    <name type="scientific">Nocardioides immobilis</name>
    <dbReference type="NCBI Taxonomy" id="2049295"/>
    <lineage>
        <taxon>Bacteria</taxon>
        <taxon>Bacillati</taxon>
        <taxon>Actinomycetota</taxon>
        <taxon>Actinomycetes</taxon>
        <taxon>Propionibacteriales</taxon>
        <taxon>Nocardioidaceae</taxon>
        <taxon>Nocardioides</taxon>
    </lineage>
</organism>
<evidence type="ECO:0000256" key="1">
    <source>
        <dbReference type="SAM" id="MobiDB-lite"/>
    </source>
</evidence>
<dbReference type="PROSITE" id="PS51257">
    <property type="entry name" value="PROKAR_LIPOPROTEIN"/>
    <property type="match status" value="1"/>
</dbReference>
<name>A0A417XSL4_9ACTN</name>
<proteinExistence type="predicted"/>
<dbReference type="Proteomes" id="UP000283644">
    <property type="component" value="Unassembled WGS sequence"/>
</dbReference>
<evidence type="ECO:0000313" key="2">
    <source>
        <dbReference type="EMBL" id="RHW23333.1"/>
    </source>
</evidence>
<protein>
    <recommendedName>
        <fullName evidence="4">Lipoprotein with Yx(FWY)xxD motif</fullName>
    </recommendedName>
</protein>
<dbReference type="GO" id="GO:0043448">
    <property type="term" value="P:alkane catabolic process"/>
    <property type="evidence" value="ECO:0007669"/>
    <property type="project" value="TreeGrafter"/>
</dbReference>
<feature type="compositionally biased region" description="Low complexity" evidence="1">
    <location>
        <begin position="27"/>
        <end position="58"/>
    </location>
</feature>
<dbReference type="PANTHER" id="PTHR39335">
    <property type="entry name" value="BLL4220 PROTEIN"/>
    <property type="match status" value="1"/>
</dbReference>
<gene>
    <name evidence="2" type="ORF">D0Z08_30415</name>
</gene>
<dbReference type="AlphaFoldDB" id="A0A417XSL4"/>
<comment type="caution">
    <text evidence="2">The sequence shown here is derived from an EMBL/GenBank/DDBJ whole genome shotgun (WGS) entry which is preliminary data.</text>
</comment>
<evidence type="ECO:0008006" key="4">
    <source>
        <dbReference type="Google" id="ProtNLM"/>
    </source>
</evidence>
<sequence length="184" mass="19099">MRTRVGALVGSLLLLAACGDDSDPEASDPTSPSSATLPTSEATPSSSPTDATSAETESPASPVADGTTVVVGESEFGPMLFDDTGQAIYLFDVETTSEPECFDECAVAWPPVLTEGPPVPGDGVDASLLGTVERTDGGLQVTYNDHPLYFYAHEDKFEVLCHNVFLNGGNWYVVEPGGDAAPPG</sequence>